<proteinExistence type="predicted"/>
<sequence>MMLKQNIISSQMNNLVLARQNKQKVWNICHSKH</sequence>
<organism evidence="1">
    <name type="scientific">Anguilla anguilla</name>
    <name type="common">European freshwater eel</name>
    <name type="synonym">Muraena anguilla</name>
    <dbReference type="NCBI Taxonomy" id="7936"/>
    <lineage>
        <taxon>Eukaryota</taxon>
        <taxon>Metazoa</taxon>
        <taxon>Chordata</taxon>
        <taxon>Craniata</taxon>
        <taxon>Vertebrata</taxon>
        <taxon>Euteleostomi</taxon>
        <taxon>Actinopterygii</taxon>
        <taxon>Neopterygii</taxon>
        <taxon>Teleostei</taxon>
        <taxon>Anguilliformes</taxon>
        <taxon>Anguillidae</taxon>
        <taxon>Anguilla</taxon>
    </lineage>
</organism>
<reference evidence="1" key="2">
    <citation type="journal article" date="2015" name="Fish Shellfish Immunol.">
        <title>Early steps in the European eel (Anguilla anguilla)-Vibrio vulnificus interaction in the gills: Role of the RtxA13 toxin.</title>
        <authorList>
            <person name="Callol A."/>
            <person name="Pajuelo D."/>
            <person name="Ebbesson L."/>
            <person name="Teles M."/>
            <person name="MacKenzie S."/>
            <person name="Amaro C."/>
        </authorList>
    </citation>
    <scope>NUCLEOTIDE SEQUENCE</scope>
</reference>
<dbReference type="EMBL" id="GBXM01063444">
    <property type="protein sequence ID" value="JAH45133.1"/>
    <property type="molecule type" value="Transcribed_RNA"/>
</dbReference>
<evidence type="ECO:0000313" key="1">
    <source>
        <dbReference type="EMBL" id="JAH45133.1"/>
    </source>
</evidence>
<protein>
    <submittedName>
        <fullName evidence="1">Uncharacterized protein</fullName>
    </submittedName>
</protein>
<name>A0A0E9SX58_ANGAN</name>
<dbReference type="AlphaFoldDB" id="A0A0E9SX58"/>
<accession>A0A0E9SX58</accession>
<reference evidence="1" key="1">
    <citation type="submission" date="2014-11" db="EMBL/GenBank/DDBJ databases">
        <authorList>
            <person name="Amaro Gonzalez C."/>
        </authorList>
    </citation>
    <scope>NUCLEOTIDE SEQUENCE</scope>
</reference>